<dbReference type="Proteomes" id="UP000800235">
    <property type="component" value="Unassembled WGS sequence"/>
</dbReference>
<gene>
    <name evidence="2" type="ORF">EJ08DRAFT_661885</name>
</gene>
<evidence type="ECO:0000313" key="2">
    <source>
        <dbReference type="EMBL" id="KAF2429360.1"/>
    </source>
</evidence>
<feature type="compositionally biased region" description="Basic and acidic residues" evidence="1">
    <location>
        <begin position="136"/>
        <end position="152"/>
    </location>
</feature>
<protein>
    <submittedName>
        <fullName evidence="2">Uncharacterized protein</fullName>
    </submittedName>
</protein>
<organism evidence="2 3">
    <name type="scientific">Tothia fuscella</name>
    <dbReference type="NCBI Taxonomy" id="1048955"/>
    <lineage>
        <taxon>Eukaryota</taxon>
        <taxon>Fungi</taxon>
        <taxon>Dikarya</taxon>
        <taxon>Ascomycota</taxon>
        <taxon>Pezizomycotina</taxon>
        <taxon>Dothideomycetes</taxon>
        <taxon>Pleosporomycetidae</taxon>
        <taxon>Venturiales</taxon>
        <taxon>Cylindrosympodiaceae</taxon>
        <taxon>Tothia</taxon>
    </lineage>
</organism>
<evidence type="ECO:0000256" key="1">
    <source>
        <dbReference type="SAM" id="MobiDB-lite"/>
    </source>
</evidence>
<dbReference type="AlphaFoldDB" id="A0A9P4NPP1"/>
<comment type="caution">
    <text evidence="2">The sequence shown here is derived from an EMBL/GenBank/DDBJ whole genome shotgun (WGS) entry which is preliminary data.</text>
</comment>
<name>A0A9P4NPP1_9PEZI</name>
<keyword evidence="3" id="KW-1185">Reference proteome</keyword>
<reference evidence="2" key="1">
    <citation type="journal article" date="2020" name="Stud. Mycol.">
        <title>101 Dothideomycetes genomes: a test case for predicting lifestyles and emergence of pathogens.</title>
        <authorList>
            <person name="Haridas S."/>
            <person name="Albert R."/>
            <person name="Binder M."/>
            <person name="Bloem J."/>
            <person name="Labutti K."/>
            <person name="Salamov A."/>
            <person name="Andreopoulos B."/>
            <person name="Baker S."/>
            <person name="Barry K."/>
            <person name="Bills G."/>
            <person name="Bluhm B."/>
            <person name="Cannon C."/>
            <person name="Castanera R."/>
            <person name="Culley D."/>
            <person name="Daum C."/>
            <person name="Ezra D."/>
            <person name="Gonzalez J."/>
            <person name="Henrissat B."/>
            <person name="Kuo A."/>
            <person name="Liang C."/>
            <person name="Lipzen A."/>
            <person name="Lutzoni F."/>
            <person name="Magnuson J."/>
            <person name="Mondo S."/>
            <person name="Nolan M."/>
            <person name="Ohm R."/>
            <person name="Pangilinan J."/>
            <person name="Park H.-J."/>
            <person name="Ramirez L."/>
            <person name="Alfaro M."/>
            <person name="Sun H."/>
            <person name="Tritt A."/>
            <person name="Yoshinaga Y."/>
            <person name="Zwiers L.-H."/>
            <person name="Turgeon B."/>
            <person name="Goodwin S."/>
            <person name="Spatafora J."/>
            <person name="Crous P."/>
            <person name="Grigoriev I."/>
        </authorList>
    </citation>
    <scope>NUCLEOTIDE SEQUENCE</scope>
    <source>
        <strain evidence="2">CBS 130266</strain>
    </source>
</reference>
<dbReference type="EMBL" id="MU007048">
    <property type="protein sequence ID" value="KAF2429360.1"/>
    <property type="molecule type" value="Genomic_DNA"/>
</dbReference>
<evidence type="ECO:0000313" key="3">
    <source>
        <dbReference type="Proteomes" id="UP000800235"/>
    </source>
</evidence>
<proteinExistence type="predicted"/>
<feature type="region of interest" description="Disordered" evidence="1">
    <location>
        <begin position="101"/>
        <end position="194"/>
    </location>
</feature>
<accession>A0A9P4NPP1</accession>
<sequence>MRQDKGEVRKIAGSGISNCAESHIAVNKGYAATKRQNAVPNLSILTFDLRRIAIMKWILGGLQYYPHKKTSADRPQGTALEGVVKAKKVVTPKLRAVLAPRIKLRPKDESKLAKSSPKPKLSLRKPSKTPKPLKSPKADKGKGKEKPKDAKKGGSKGASSETEGDQSFRPPVPNSVRNGNAGKPGGQGVPNWGR</sequence>